<dbReference type="InterPro" id="IPR006139">
    <property type="entry name" value="D-isomer_2_OHA_DH_cat_dom"/>
</dbReference>
<dbReference type="PANTHER" id="PTHR42789">
    <property type="entry name" value="D-ISOMER SPECIFIC 2-HYDROXYACID DEHYDROGENASE FAMILY PROTEIN (AFU_ORTHOLOGUE AFUA_6G10090)"/>
    <property type="match status" value="1"/>
</dbReference>
<dbReference type="SUPFAM" id="SSF51735">
    <property type="entry name" value="NAD(P)-binding Rossmann-fold domains"/>
    <property type="match status" value="1"/>
</dbReference>
<evidence type="ECO:0000313" key="7">
    <source>
        <dbReference type="EMBL" id="HJA78948.1"/>
    </source>
</evidence>
<evidence type="ECO:0000259" key="5">
    <source>
        <dbReference type="Pfam" id="PF00389"/>
    </source>
</evidence>
<sequence>MKVLVTPRSFGKTDPGLFDRLRAAGLDIVRNETGGILKADQMRALLTDCQGLIVGVDPVNTDVLADAPALKAIAKYGVGLDNIDLAACEARGIAVSRTLGAPTEAVADYALALMLAVARKVPLIDRRCRERDWSKITGIDLFGRTLGIVGLGAIGRAVARRAQGFSMRILANDIRWDEDFAAANRIERASLDEICAEADFISLHTQLDDSTRHCIDARRLASMKPTAILINTARGELVDNAALLAALQEGRIHGAGLDVFEQEPPVEEAWYQLDNLVMGSHCSSSTRGATELMGRMAVDNLLRDLGLSQGQDGQGLST</sequence>
<dbReference type="SUPFAM" id="SSF52283">
    <property type="entry name" value="Formate/glycerate dehydrogenase catalytic domain-like"/>
    <property type="match status" value="1"/>
</dbReference>
<dbReference type="InterPro" id="IPR006140">
    <property type="entry name" value="D-isomer_DH_NAD-bd"/>
</dbReference>
<evidence type="ECO:0000313" key="8">
    <source>
        <dbReference type="Proteomes" id="UP000823821"/>
    </source>
</evidence>
<evidence type="ECO:0000259" key="6">
    <source>
        <dbReference type="Pfam" id="PF02826"/>
    </source>
</evidence>
<keyword evidence="3" id="KW-0520">NAD</keyword>
<reference evidence="7" key="2">
    <citation type="submission" date="2021-04" db="EMBL/GenBank/DDBJ databases">
        <authorList>
            <person name="Gilroy R."/>
        </authorList>
    </citation>
    <scope>NUCLEOTIDE SEQUENCE</scope>
    <source>
        <strain evidence="7">5032</strain>
    </source>
</reference>
<feature type="domain" description="D-isomer specific 2-hydroxyacid dehydrogenase NAD-binding" evidence="6">
    <location>
        <begin position="111"/>
        <end position="283"/>
    </location>
</feature>
<comment type="caution">
    <text evidence="7">The sequence shown here is derived from an EMBL/GenBank/DDBJ whole genome shotgun (WGS) entry which is preliminary data.</text>
</comment>
<protein>
    <submittedName>
        <fullName evidence="7">Phosphoglycerate dehydrogenase</fullName>
    </submittedName>
</protein>
<keyword evidence="2 4" id="KW-0560">Oxidoreductase</keyword>
<name>A0A9D2HP19_9BACT</name>
<organism evidence="7 8">
    <name type="scientific">Candidatus Desulfovibrio intestinavium</name>
    <dbReference type="NCBI Taxonomy" id="2838534"/>
    <lineage>
        <taxon>Bacteria</taxon>
        <taxon>Pseudomonadati</taxon>
        <taxon>Thermodesulfobacteriota</taxon>
        <taxon>Desulfovibrionia</taxon>
        <taxon>Desulfovibrionales</taxon>
        <taxon>Desulfovibrionaceae</taxon>
        <taxon>Desulfovibrio</taxon>
    </lineage>
</organism>
<dbReference type="AlphaFoldDB" id="A0A9D2HP19"/>
<dbReference type="Pfam" id="PF02826">
    <property type="entry name" value="2-Hacid_dh_C"/>
    <property type="match status" value="1"/>
</dbReference>
<gene>
    <name evidence="7" type="ORF">H9784_05170</name>
</gene>
<dbReference type="GO" id="GO:0051287">
    <property type="term" value="F:NAD binding"/>
    <property type="evidence" value="ECO:0007669"/>
    <property type="project" value="InterPro"/>
</dbReference>
<evidence type="ECO:0000256" key="3">
    <source>
        <dbReference type="ARBA" id="ARBA00023027"/>
    </source>
</evidence>
<dbReference type="GO" id="GO:0016616">
    <property type="term" value="F:oxidoreductase activity, acting on the CH-OH group of donors, NAD or NADP as acceptor"/>
    <property type="evidence" value="ECO:0007669"/>
    <property type="project" value="InterPro"/>
</dbReference>
<dbReference type="Proteomes" id="UP000823821">
    <property type="component" value="Unassembled WGS sequence"/>
</dbReference>
<evidence type="ECO:0000256" key="1">
    <source>
        <dbReference type="ARBA" id="ARBA00005854"/>
    </source>
</evidence>
<feature type="domain" description="D-isomer specific 2-hydroxyacid dehydrogenase catalytic" evidence="5">
    <location>
        <begin position="37"/>
        <end position="302"/>
    </location>
</feature>
<dbReference type="InterPro" id="IPR050857">
    <property type="entry name" value="D-2-hydroxyacid_DH"/>
</dbReference>
<dbReference type="Pfam" id="PF00389">
    <property type="entry name" value="2-Hacid_dh"/>
    <property type="match status" value="1"/>
</dbReference>
<dbReference type="InterPro" id="IPR036291">
    <property type="entry name" value="NAD(P)-bd_dom_sf"/>
</dbReference>
<dbReference type="CDD" id="cd12172">
    <property type="entry name" value="PGDH_like_2"/>
    <property type="match status" value="1"/>
</dbReference>
<proteinExistence type="inferred from homology"/>
<dbReference type="FunFam" id="3.40.50.720:FF:000203">
    <property type="entry name" value="D-3-phosphoglycerate dehydrogenase (SerA)"/>
    <property type="match status" value="1"/>
</dbReference>
<dbReference type="PANTHER" id="PTHR42789:SF1">
    <property type="entry name" value="D-ISOMER SPECIFIC 2-HYDROXYACID DEHYDROGENASE FAMILY PROTEIN (AFU_ORTHOLOGUE AFUA_6G10090)"/>
    <property type="match status" value="1"/>
</dbReference>
<dbReference type="InterPro" id="IPR029753">
    <property type="entry name" value="D-isomer_DH_CS"/>
</dbReference>
<evidence type="ECO:0000256" key="4">
    <source>
        <dbReference type="RuleBase" id="RU003719"/>
    </source>
</evidence>
<dbReference type="Gene3D" id="3.40.50.720">
    <property type="entry name" value="NAD(P)-binding Rossmann-like Domain"/>
    <property type="match status" value="2"/>
</dbReference>
<reference evidence="7" key="1">
    <citation type="journal article" date="2021" name="PeerJ">
        <title>Extensive microbial diversity within the chicken gut microbiome revealed by metagenomics and culture.</title>
        <authorList>
            <person name="Gilroy R."/>
            <person name="Ravi A."/>
            <person name="Getino M."/>
            <person name="Pursley I."/>
            <person name="Horton D.L."/>
            <person name="Alikhan N.F."/>
            <person name="Baker D."/>
            <person name="Gharbi K."/>
            <person name="Hall N."/>
            <person name="Watson M."/>
            <person name="Adriaenssens E.M."/>
            <person name="Foster-Nyarko E."/>
            <person name="Jarju S."/>
            <person name="Secka A."/>
            <person name="Antonio M."/>
            <person name="Oren A."/>
            <person name="Chaudhuri R.R."/>
            <person name="La Ragione R."/>
            <person name="Hildebrand F."/>
            <person name="Pallen M.J."/>
        </authorList>
    </citation>
    <scope>NUCLEOTIDE SEQUENCE</scope>
    <source>
        <strain evidence="7">5032</strain>
    </source>
</reference>
<dbReference type="PROSITE" id="PS00671">
    <property type="entry name" value="D_2_HYDROXYACID_DH_3"/>
    <property type="match status" value="1"/>
</dbReference>
<evidence type="ECO:0000256" key="2">
    <source>
        <dbReference type="ARBA" id="ARBA00023002"/>
    </source>
</evidence>
<dbReference type="EMBL" id="DWZD01000034">
    <property type="protein sequence ID" value="HJA78948.1"/>
    <property type="molecule type" value="Genomic_DNA"/>
</dbReference>
<comment type="similarity">
    <text evidence="1 4">Belongs to the D-isomer specific 2-hydroxyacid dehydrogenase family.</text>
</comment>
<accession>A0A9D2HP19</accession>